<protein>
    <recommendedName>
        <fullName evidence="3">Transposase</fullName>
    </recommendedName>
</protein>
<evidence type="ECO:0000313" key="1">
    <source>
        <dbReference type="EMBL" id="MFC2947070.1"/>
    </source>
</evidence>
<evidence type="ECO:0008006" key="3">
    <source>
        <dbReference type="Google" id="ProtNLM"/>
    </source>
</evidence>
<dbReference type="Proteomes" id="UP001595387">
    <property type="component" value="Unassembled WGS sequence"/>
</dbReference>
<keyword evidence="2" id="KW-1185">Reference proteome</keyword>
<comment type="caution">
    <text evidence="1">The sequence shown here is derived from an EMBL/GenBank/DDBJ whole genome shotgun (WGS) entry which is preliminary data.</text>
</comment>
<gene>
    <name evidence="1" type="ORF">ACFODW_01650</name>
</gene>
<dbReference type="SUPFAM" id="SSF48295">
    <property type="entry name" value="TrpR-like"/>
    <property type="match status" value="1"/>
</dbReference>
<name>A0ABV7A2C4_9BACI</name>
<sequence>MSVYKKHGAAGLNRKTIKEAYSVQFKMDVLNFMKRTGASVAETALQFGLTNPNDYYLEEGILRRWRRSPKPKERTAIHV</sequence>
<reference evidence="2" key="1">
    <citation type="journal article" date="2019" name="Int. J. Syst. Evol. Microbiol.">
        <title>The Global Catalogue of Microorganisms (GCM) 10K type strain sequencing project: providing services to taxonomists for standard genome sequencing and annotation.</title>
        <authorList>
            <consortium name="The Broad Institute Genomics Platform"/>
            <consortium name="The Broad Institute Genome Sequencing Center for Infectious Disease"/>
            <person name="Wu L."/>
            <person name="Ma J."/>
        </authorList>
    </citation>
    <scope>NUCLEOTIDE SEQUENCE [LARGE SCALE GENOMIC DNA]</scope>
    <source>
        <strain evidence="2">KCTC 13193</strain>
    </source>
</reference>
<organism evidence="1 2">
    <name type="scientific">Virgibacillus sediminis</name>
    <dbReference type="NCBI Taxonomy" id="202260"/>
    <lineage>
        <taxon>Bacteria</taxon>
        <taxon>Bacillati</taxon>
        <taxon>Bacillota</taxon>
        <taxon>Bacilli</taxon>
        <taxon>Bacillales</taxon>
        <taxon>Bacillaceae</taxon>
        <taxon>Virgibacillus</taxon>
    </lineage>
</organism>
<evidence type="ECO:0000313" key="2">
    <source>
        <dbReference type="Proteomes" id="UP001595387"/>
    </source>
</evidence>
<dbReference type="EMBL" id="JBHRRZ010000002">
    <property type="protein sequence ID" value="MFC2947070.1"/>
    <property type="molecule type" value="Genomic_DNA"/>
</dbReference>
<proteinExistence type="predicted"/>
<accession>A0ABV7A2C4</accession>
<dbReference type="InterPro" id="IPR010921">
    <property type="entry name" value="Trp_repressor/repl_initiator"/>
</dbReference>